<dbReference type="EMBL" id="GU474890">
    <property type="protein sequence ID" value="ADI18492.1"/>
    <property type="molecule type" value="Genomic_DNA"/>
</dbReference>
<dbReference type="GO" id="GO:0009306">
    <property type="term" value="P:protein secretion"/>
    <property type="evidence" value="ECO:0007669"/>
    <property type="project" value="InterPro"/>
</dbReference>
<dbReference type="InterPro" id="IPR010994">
    <property type="entry name" value="RuvA_2-like"/>
</dbReference>
<keyword evidence="5" id="KW-0997">Cell inner membrane</keyword>
<evidence type="ECO:0000256" key="7">
    <source>
        <dbReference type="ARBA" id="ARBA00022927"/>
    </source>
</evidence>
<dbReference type="Pfam" id="PF21687">
    <property type="entry name" value="T2SSK_1st"/>
    <property type="match status" value="1"/>
</dbReference>
<dbReference type="SUPFAM" id="SSF47781">
    <property type="entry name" value="RuvA domain 2-like"/>
    <property type="match status" value="1"/>
</dbReference>
<dbReference type="Gene3D" id="1.10.150.320">
    <property type="entry name" value="Photosystem II 12 kDa extrinsic protein"/>
    <property type="match status" value="1"/>
</dbReference>
<dbReference type="InterPro" id="IPR038072">
    <property type="entry name" value="GspK_central_sf"/>
</dbReference>
<dbReference type="SUPFAM" id="SSF158544">
    <property type="entry name" value="GspK insert domain-like"/>
    <property type="match status" value="1"/>
</dbReference>
<evidence type="ECO:0000256" key="9">
    <source>
        <dbReference type="ARBA" id="ARBA00023136"/>
    </source>
</evidence>
<evidence type="ECO:0000256" key="2">
    <source>
        <dbReference type="ARBA" id="ARBA00007246"/>
    </source>
</evidence>
<keyword evidence="6 10" id="KW-0812">Transmembrane</keyword>
<organism evidence="12">
    <name type="scientific">uncultured Verrucomicrobiales bacterium HF4000_13K17</name>
    <dbReference type="NCBI Taxonomy" id="710998"/>
    <lineage>
        <taxon>Bacteria</taxon>
        <taxon>Pseudomonadati</taxon>
        <taxon>Verrucomicrobiota</taxon>
        <taxon>Verrucomicrobiia</taxon>
        <taxon>Verrucomicrobiales</taxon>
        <taxon>environmental samples</taxon>
    </lineage>
</organism>
<dbReference type="InterPro" id="IPR005628">
    <property type="entry name" value="GspK"/>
</dbReference>
<evidence type="ECO:0000256" key="8">
    <source>
        <dbReference type="ARBA" id="ARBA00022989"/>
    </source>
</evidence>
<proteinExistence type="inferred from homology"/>
<keyword evidence="9 10" id="KW-0472">Membrane</keyword>
<evidence type="ECO:0000256" key="3">
    <source>
        <dbReference type="ARBA" id="ARBA00022448"/>
    </source>
</evidence>
<keyword evidence="3" id="KW-0813">Transport</keyword>
<keyword evidence="4" id="KW-1003">Cell membrane</keyword>
<comment type="subcellular location">
    <subcellularLocation>
        <location evidence="1">Cell inner membrane</location>
    </subcellularLocation>
</comment>
<feature type="domain" description="T2SS protein K first SAM-like" evidence="11">
    <location>
        <begin position="178"/>
        <end position="263"/>
    </location>
</feature>
<dbReference type="PANTHER" id="PTHR38831:SF2">
    <property type="entry name" value="TYPE II SECRETION SYSTEM PROTEIN K"/>
    <property type="match status" value="1"/>
</dbReference>
<evidence type="ECO:0000256" key="6">
    <source>
        <dbReference type="ARBA" id="ARBA00022692"/>
    </source>
</evidence>
<dbReference type="InterPro" id="IPR049031">
    <property type="entry name" value="T2SSK_SAM-like_1st"/>
</dbReference>
<keyword evidence="8 10" id="KW-1133">Transmembrane helix</keyword>
<comment type="similarity">
    <text evidence="2">Belongs to the GSP K family.</text>
</comment>
<name>E0XVQ1_9BACT</name>
<accession>E0XVQ1</accession>
<protein>
    <recommendedName>
        <fullName evidence="11">T2SS protein K first SAM-like domain-containing protein</fullName>
    </recommendedName>
</protein>
<sequence length="438" mass="48033">MKSLRYNKCNRRVGGLKAVASSSRERGIALMVVMGFIVVLVVLAAGFAANMKVEGILARKAGAQSEVEWLCRSGVEISKYILTQQMAVFWDPGQRKYIDPYDSLNQSWAGGPGSTNGFDSPNQSWAGGPGSINGFNPYSINLTNSAWGDGSVLGLLYPDNDPGEGAQCSVEIVDMERKFNINRAAEDAIGRFPLEMTFEMMGIDVSSIPYLVDAIKDWRDTDDLERVNGVESDYYEALGYVAKNGPIDDLKELLLIKDITPKMFWGNSTNQLAATARVSVVGAEESEEPDYPVGLVDLFTPISVGYININTASIEVLQLLPGMDQNRASFIMNMRVGLDGIDGTVDDEPFTNIEQLRNVPGFQSDAALVNARRFLSVHSATFEVTVEAEMRGLRRTLVAVLRRPTPAEAEATIDAILKAGKGDDIKPEDIKILYTYWK</sequence>
<evidence type="ECO:0000256" key="5">
    <source>
        <dbReference type="ARBA" id="ARBA00022519"/>
    </source>
</evidence>
<dbReference type="PANTHER" id="PTHR38831">
    <property type="entry name" value="TYPE II SECRETION SYSTEM PROTEIN K"/>
    <property type="match status" value="1"/>
</dbReference>
<keyword evidence="7" id="KW-0653">Protein transport</keyword>
<dbReference type="GO" id="GO:0005886">
    <property type="term" value="C:plasma membrane"/>
    <property type="evidence" value="ECO:0007669"/>
    <property type="project" value="UniProtKB-SubCell"/>
</dbReference>
<dbReference type="Gene3D" id="1.10.40.60">
    <property type="entry name" value="EpsJ-like"/>
    <property type="match status" value="1"/>
</dbReference>
<reference evidence="12" key="1">
    <citation type="journal article" date="2011" name="Environ. Microbiol.">
        <title>Time-series analyses of Monterey Bay coastal microbial picoplankton using a 'genome proxy' microarray.</title>
        <authorList>
            <person name="Rich V.I."/>
            <person name="Pham V.D."/>
            <person name="Eppley J."/>
            <person name="Shi Y."/>
            <person name="DeLong E.F."/>
        </authorList>
    </citation>
    <scope>NUCLEOTIDE SEQUENCE</scope>
</reference>
<dbReference type="AlphaFoldDB" id="E0XVQ1"/>
<evidence type="ECO:0000256" key="4">
    <source>
        <dbReference type="ARBA" id="ARBA00022475"/>
    </source>
</evidence>
<evidence type="ECO:0000256" key="10">
    <source>
        <dbReference type="SAM" id="Phobius"/>
    </source>
</evidence>
<feature type="transmembrane region" description="Helical" evidence="10">
    <location>
        <begin position="27"/>
        <end position="49"/>
    </location>
</feature>
<evidence type="ECO:0000259" key="11">
    <source>
        <dbReference type="Pfam" id="PF21687"/>
    </source>
</evidence>
<evidence type="ECO:0000256" key="1">
    <source>
        <dbReference type="ARBA" id="ARBA00004533"/>
    </source>
</evidence>
<evidence type="ECO:0000313" key="12">
    <source>
        <dbReference type="EMBL" id="ADI18492.1"/>
    </source>
</evidence>